<dbReference type="Pfam" id="PF12537">
    <property type="entry name" value="GPHR_N"/>
    <property type="match status" value="1"/>
</dbReference>
<feature type="domain" description="Abscisic acid G-protein coupled receptor-like" evidence="7">
    <location>
        <begin position="299"/>
        <end position="485"/>
    </location>
</feature>
<evidence type="ECO:0000256" key="1">
    <source>
        <dbReference type="ARBA" id="ARBA00004141"/>
    </source>
</evidence>
<dbReference type="InterPro" id="IPR015672">
    <property type="entry name" value="GPHR/GTG"/>
</dbReference>
<evidence type="ECO:0000256" key="6">
    <source>
        <dbReference type="SAM" id="Phobius"/>
    </source>
</evidence>
<feature type="transmembrane region" description="Helical" evidence="6">
    <location>
        <begin position="179"/>
        <end position="199"/>
    </location>
</feature>
<evidence type="ECO:0000259" key="7">
    <source>
        <dbReference type="Pfam" id="PF12430"/>
    </source>
</evidence>
<feature type="transmembrane region" description="Helical" evidence="6">
    <location>
        <begin position="73"/>
        <end position="94"/>
    </location>
</feature>
<feature type="transmembrane region" description="Helical" evidence="6">
    <location>
        <begin position="408"/>
        <end position="428"/>
    </location>
</feature>
<proteinExistence type="predicted"/>
<name>A0ABQ0L2X4_MYCCL</name>
<keyword evidence="10" id="KW-1185">Reference proteome</keyword>
<evidence type="ECO:0000313" key="9">
    <source>
        <dbReference type="EMBL" id="GAT45255.1"/>
    </source>
</evidence>
<keyword evidence="2 6" id="KW-0812">Transmembrane</keyword>
<evidence type="ECO:0000256" key="4">
    <source>
        <dbReference type="ARBA" id="ARBA00023136"/>
    </source>
</evidence>
<reference evidence="9" key="1">
    <citation type="submission" date="2014-09" db="EMBL/GenBank/DDBJ databases">
        <title>Genome sequence of the luminous mushroom Mycena chlorophos for searching fungal bioluminescence genes.</title>
        <authorList>
            <person name="Tanaka Y."/>
            <person name="Kasuga D."/>
            <person name="Oba Y."/>
            <person name="Hase S."/>
            <person name="Sato K."/>
            <person name="Oba Y."/>
            <person name="Sakakibara Y."/>
        </authorList>
    </citation>
    <scope>NUCLEOTIDE SEQUENCE</scope>
</reference>
<evidence type="ECO:0000256" key="3">
    <source>
        <dbReference type="ARBA" id="ARBA00022989"/>
    </source>
</evidence>
<dbReference type="Pfam" id="PF12430">
    <property type="entry name" value="ABA_GPCR"/>
    <property type="match status" value="1"/>
</dbReference>
<dbReference type="PANTHER" id="PTHR15948">
    <property type="entry name" value="G-PROTEIN COUPLED RECEPTOR 89-RELATED"/>
    <property type="match status" value="1"/>
</dbReference>
<accession>A0ABQ0L2X4</accession>
<comment type="subcellular location">
    <subcellularLocation>
        <location evidence="1">Membrane</location>
        <topology evidence="1">Multi-pass membrane protein</topology>
    </subcellularLocation>
</comment>
<evidence type="ECO:0000256" key="5">
    <source>
        <dbReference type="SAM" id="MobiDB-lite"/>
    </source>
</evidence>
<keyword evidence="3 6" id="KW-1133">Transmembrane helix</keyword>
<protein>
    <recommendedName>
        <fullName evidence="11">Abscisic acid G-protein coupled receptor-domain-containing protein</fullName>
    </recommendedName>
</protein>
<keyword evidence="4 6" id="KW-0472">Membrane</keyword>
<feature type="transmembrane region" description="Helical" evidence="6">
    <location>
        <begin position="106"/>
        <end position="127"/>
    </location>
</feature>
<feature type="transmembrane region" description="Helical" evidence="6">
    <location>
        <begin position="369"/>
        <end position="387"/>
    </location>
</feature>
<evidence type="ECO:0000313" key="10">
    <source>
        <dbReference type="Proteomes" id="UP000815677"/>
    </source>
</evidence>
<feature type="transmembrane region" description="Helical" evidence="6">
    <location>
        <begin position="148"/>
        <end position="167"/>
    </location>
</feature>
<evidence type="ECO:0000256" key="2">
    <source>
        <dbReference type="ARBA" id="ARBA00022692"/>
    </source>
</evidence>
<sequence>MITETTALIALRAAIFFSCRRWLLHTLYSNLDEPDLASDINHIPLRDPLPSPITQAERDKPWRKPPTRARTEAGDVFAACAMEAGMLLVLLMMQATEMGEASVRMLHWRISLFLLLALVLVCIPFLLSLLLTLSPDDDSRLRPTPTRLLFSAFAVNIHLLLISFVPLPSPAEDYTTAALSRLIVVGTVILGLLAGYGAATSVWTYLPLGETLAPPTEHEFISARESLATIRDDIEQKRAEGRRRTEATATGQGPTWLARVIPSFRGDEDTQVLAGLTALEEQMTMRVEALLQRRQAAAYARTWYGRLGMLVGRVFALYCAFRILLTTITFFLPALSSRSSDNTSTDLTTRILTTLVPPLSDNPQLASRIARHASLLLVGAIILSSLQRVVRGVTPALRVTSRVSGAKVMVLVVAWVMSVYVLATIVQLRGTFPPSSLPTGSGDEISEVAAETNLFSTIPPFAVFGPLFDGAFLVAAGGAIAGRVYEARLGSGRKGHASREA</sequence>
<evidence type="ECO:0000259" key="8">
    <source>
        <dbReference type="Pfam" id="PF12537"/>
    </source>
</evidence>
<dbReference type="InterPro" id="IPR025969">
    <property type="entry name" value="ABA_GPCR_dom"/>
</dbReference>
<feature type="transmembrane region" description="Helical" evidence="6">
    <location>
        <begin position="310"/>
        <end position="332"/>
    </location>
</feature>
<dbReference type="Proteomes" id="UP000815677">
    <property type="component" value="Unassembled WGS sequence"/>
</dbReference>
<dbReference type="PANTHER" id="PTHR15948:SF0">
    <property type="entry name" value="GOLGI PH REGULATOR A-RELATED"/>
    <property type="match status" value="1"/>
</dbReference>
<organism evidence="9 10">
    <name type="scientific">Mycena chlorophos</name>
    <name type="common">Agaric fungus</name>
    <name type="synonym">Agaricus chlorophos</name>
    <dbReference type="NCBI Taxonomy" id="658473"/>
    <lineage>
        <taxon>Eukaryota</taxon>
        <taxon>Fungi</taxon>
        <taxon>Dikarya</taxon>
        <taxon>Basidiomycota</taxon>
        <taxon>Agaricomycotina</taxon>
        <taxon>Agaricomycetes</taxon>
        <taxon>Agaricomycetidae</taxon>
        <taxon>Agaricales</taxon>
        <taxon>Marasmiineae</taxon>
        <taxon>Mycenaceae</taxon>
        <taxon>Mycena</taxon>
    </lineage>
</organism>
<dbReference type="EMBL" id="DF841026">
    <property type="protein sequence ID" value="GAT45255.1"/>
    <property type="molecule type" value="Genomic_DNA"/>
</dbReference>
<gene>
    <name evidence="9" type="ORF">MCHLO_02842</name>
</gene>
<feature type="transmembrane region" description="Helical" evidence="6">
    <location>
        <begin position="461"/>
        <end position="485"/>
    </location>
</feature>
<evidence type="ECO:0008006" key="11">
    <source>
        <dbReference type="Google" id="ProtNLM"/>
    </source>
</evidence>
<feature type="domain" description="Golgi pH regulator conserved" evidence="8">
    <location>
        <begin position="174"/>
        <end position="240"/>
    </location>
</feature>
<dbReference type="InterPro" id="IPR022535">
    <property type="entry name" value="Golgi_pH-regulator_cons_dom"/>
</dbReference>
<feature type="region of interest" description="Disordered" evidence="5">
    <location>
        <begin position="47"/>
        <end position="68"/>
    </location>
</feature>